<dbReference type="AlphaFoldDB" id="A0A9E7HLS5"/>
<accession>A0A9E7HLS5</accession>
<protein>
    <submittedName>
        <fullName evidence="1">Uncharacterized protein</fullName>
    </submittedName>
</protein>
<reference evidence="1" key="1">
    <citation type="submission" date="2022-05" db="EMBL/GenBank/DDBJ databases">
        <title>The Musa troglodytarum L. genome provides insights into the mechanism of non-climacteric behaviour and enrichment of carotenoids.</title>
        <authorList>
            <person name="Wang J."/>
        </authorList>
    </citation>
    <scope>NUCLEOTIDE SEQUENCE</scope>
    <source>
        <tissue evidence="1">Leaf</tissue>
    </source>
</reference>
<dbReference type="EMBL" id="CP097510">
    <property type="protein sequence ID" value="URE36911.1"/>
    <property type="molecule type" value="Genomic_DNA"/>
</dbReference>
<evidence type="ECO:0000313" key="2">
    <source>
        <dbReference type="Proteomes" id="UP001055439"/>
    </source>
</evidence>
<keyword evidence="2" id="KW-1185">Reference proteome</keyword>
<sequence length="52" mass="6106">PNLLSISKLTKDLYCVTKLFPFYYKFQDLYSRKTIDSAKESVGLYYLEEDAS</sequence>
<dbReference type="OrthoDB" id="1938972at2759"/>
<dbReference type="Proteomes" id="UP001055439">
    <property type="component" value="Chromosome 8"/>
</dbReference>
<evidence type="ECO:0000313" key="1">
    <source>
        <dbReference type="EMBL" id="URE36911.1"/>
    </source>
</evidence>
<feature type="non-terminal residue" evidence="1">
    <location>
        <position position="1"/>
    </location>
</feature>
<organism evidence="1 2">
    <name type="scientific">Musa troglodytarum</name>
    <name type="common">fe'i banana</name>
    <dbReference type="NCBI Taxonomy" id="320322"/>
    <lineage>
        <taxon>Eukaryota</taxon>
        <taxon>Viridiplantae</taxon>
        <taxon>Streptophyta</taxon>
        <taxon>Embryophyta</taxon>
        <taxon>Tracheophyta</taxon>
        <taxon>Spermatophyta</taxon>
        <taxon>Magnoliopsida</taxon>
        <taxon>Liliopsida</taxon>
        <taxon>Zingiberales</taxon>
        <taxon>Musaceae</taxon>
        <taxon>Musa</taxon>
    </lineage>
</organism>
<gene>
    <name evidence="1" type="ORF">MUK42_37749</name>
</gene>
<proteinExistence type="predicted"/>
<name>A0A9E7HLS5_9LILI</name>